<gene>
    <name evidence="1" type="ORF">CEY02_21015</name>
</gene>
<name>A0A2A5ICN7_BACPU</name>
<proteinExistence type="predicted"/>
<protein>
    <submittedName>
        <fullName evidence="1">Uncharacterized protein</fullName>
    </submittedName>
</protein>
<organism evidence="1 2">
    <name type="scientific">Bacillus pumilus</name>
    <name type="common">Bacillus mesentericus</name>
    <dbReference type="NCBI Taxonomy" id="1408"/>
    <lineage>
        <taxon>Bacteria</taxon>
        <taxon>Bacillati</taxon>
        <taxon>Bacillota</taxon>
        <taxon>Bacilli</taxon>
        <taxon>Bacillales</taxon>
        <taxon>Bacillaceae</taxon>
        <taxon>Bacillus</taxon>
    </lineage>
</organism>
<evidence type="ECO:0000313" key="2">
    <source>
        <dbReference type="Proteomes" id="UP000228754"/>
    </source>
</evidence>
<comment type="caution">
    <text evidence="1">The sequence shown here is derived from an EMBL/GenBank/DDBJ whole genome shotgun (WGS) entry which is preliminary data.</text>
</comment>
<dbReference type="AlphaFoldDB" id="A0A2A5ICN7"/>
<accession>A0A2A5ICN7</accession>
<dbReference type="Proteomes" id="UP000228754">
    <property type="component" value="Unassembled WGS sequence"/>
</dbReference>
<sequence>FPNALGKNHQVSFFSLQQSFSTQIWGDECAPQITRLHLENEPIGAPPHLTAAITVVFAEPLPMHTKAICIGTGKVEAVDTRPTSHCKCNWP</sequence>
<reference evidence="1 2" key="1">
    <citation type="submission" date="2017-06" db="EMBL/GenBank/DDBJ databases">
        <title>Draft Genome Sequence of Bacillus sp Strain 36R Isolated from saline sediment at Atanasia, Sonora, Mexico.</title>
        <authorList>
            <person name="Sanchez Diaz R."/>
            <person name="Quiroz Macias M.E."/>
            <person name="Ibarra Gamez J.C."/>
            <person name="Enciso Ibarra J."/>
            <person name="Gomez Gil B."/>
            <person name="Galaviz Silva L."/>
        </authorList>
    </citation>
    <scope>NUCLEOTIDE SEQUENCE [LARGE SCALE GENOMIC DNA]</scope>
    <source>
        <strain evidence="1 2">36R_ATNSAL</strain>
    </source>
</reference>
<feature type="non-terminal residue" evidence="1">
    <location>
        <position position="1"/>
    </location>
</feature>
<dbReference type="EMBL" id="NKHG01000247">
    <property type="protein sequence ID" value="PCK15085.1"/>
    <property type="molecule type" value="Genomic_DNA"/>
</dbReference>
<evidence type="ECO:0000313" key="1">
    <source>
        <dbReference type="EMBL" id="PCK15085.1"/>
    </source>
</evidence>